<comment type="caution">
    <text evidence="2">The sequence shown here is derived from an EMBL/GenBank/DDBJ whole genome shotgun (WGS) entry which is preliminary data.</text>
</comment>
<reference evidence="2 3" key="1">
    <citation type="submission" date="2024-09" db="EMBL/GenBank/DDBJ databases">
        <authorList>
            <person name="Sun Q."/>
            <person name="Mori K."/>
        </authorList>
    </citation>
    <scope>NUCLEOTIDE SEQUENCE [LARGE SCALE GENOMIC DNA]</scope>
    <source>
        <strain evidence="2 3">JCM 3143</strain>
    </source>
</reference>
<gene>
    <name evidence="2" type="ORF">ACFFSA_40475</name>
</gene>
<dbReference type="RefSeq" id="WP_344987409.1">
    <property type="nucleotide sequence ID" value="NZ_BAAAXV010000001.1"/>
</dbReference>
<protein>
    <recommendedName>
        <fullName evidence="4">Group II intron maturase-specific domain-containing protein</fullName>
    </recommendedName>
</protein>
<dbReference type="Proteomes" id="UP001589532">
    <property type="component" value="Unassembled WGS sequence"/>
</dbReference>
<evidence type="ECO:0000256" key="1">
    <source>
        <dbReference type="SAM" id="MobiDB-lite"/>
    </source>
</evidence>
<keyword evidence="3" id="KW-1185">Reference proteome</keyword>
<feature type="region of interest" description="Disordered" evidence="1">
    <location>
        <begin position="116"/>
        <end position="148"/>
    </location>
</feature>
<name>A0ABV5SCN3_9ACTN</name>
<feature type="compositionally biased region" description="Polar residues" evidence="1">
    <location>
        <begin position="189"/>
        <end position="201"/>
    </location>
</feature>
<feature type="compositionally biased region" description="Polar residues" evidence="1">
    <location>
        <begin position="212"/>
        <end position="227"/>
    </location>
</feature>
<evidence type="ECO:0008006" key="4">
    <source>
        <dbReference type="Google" id="ProtNLM"/>
    </source>
</evidence>
<organism evidence="2 3">
    <name type="scientific">Nonomuraea helvata</name>
    <dbReference type="NCBI Taxonomy" id="37484"/>
    <lineage>
        <taxon>Bacteria</taxon>
        <taxon>Bacillati</taxon>
        <taxon>Actinomycetota</taxon>
        <taxon>Actinomycetes</taxon>
        <taxon>Streptosporangiales</taxon>
        <taxon>Streptosporangiaceae</taxon>
        <taxon>Nonomuraea</taxon>
    </lineage>
</organism>
<feature type="compositionally biased region" description="Low complexity" evidence="1">
    <location>
        <begin position="168"/>
        <end position="181"/>
    </location>
</feature>
<accession>A0ABV5SCN3</accession>
<feature type="region of interest" description="Disordered" evidence="1">
    <location>
        <begin position="164"/>
        <end position="248"/>
    </location>
</feature>
<proteinExistence type="predicted"/>
<sequence>MPIVTGSGGLGLPLRPFGVTHEAEQFLGMLGLDPDAARKRAFGALDAHLWRLVYKWAKISHPNKPKRWIIARYFGMFNTARRDKWVFGSQETGFYLRKFAWTKVVRHRMVAGRTSPDDPTLIDYRAAPPCQGPSGRRNVAASSPTGRPDVRSAGAYCCTLTMSHRARSSGSSGSRPRAQRSANRRSLPPWSSETRTNTPQHVSYMPTAGADSATTPTRHFRTASNLQGLLEPVAWKAGTAGSEGAGAR</sequence>
<dbReference type="EMBL" id="JBHMBW010000056">
    <property type="protein sequence ID" value="MFB9629387.1"/>
    <property type="molecule type" value="Genomic_DNA"/>
</dbReference>
<evidence type="ECO:0000313" key="3">
    <source>
        <dbReference type="Proteomes" id="UP001589532"/>
    </source>
</evidence>
<evidence type="ECO:0000313" key="2">
    <source>
        <dbReference type="EMBL" id="MFB9629387.1"/>
    </source>
</evidence>